<protein>
    <submittedName>
        <fullName evidence="2">Branched-subunit amino acid transport protein</fullName>
    </submittedName>
</protein>
<name>A0A4R1XXX1_ACICA</name>
<keyword evidence="1" id="KW-1133">Transmembrane helix</keyword>
<dbReference type="InterPro" id="IPR008407">
    <property type="entry name" value="Brnchd-chn_aa_trnsp_AzlD"/>
</dbReference>
<comment type="caution">
    <text evidence="2">The sequence shown here is derived from an EMBL/GenBank/DDBJ whole genome shotgun (WGS) entry which is preliminary data.</text>
</comment>
<evidence type="ECO:0000313" key="2">
    <source>
        <dbReference type="EMBL" id="TCM68649.1"/>
    </source>
</evidence>
<dbReference type="AlphaFoldDB" id="A0A4R1XXX1"/>
<feature type="transmembrane region" description="Helical" evidence="1">
    <location>
        <begin position="88"/>
        <end position="105"/>
    </location>
</feature>
<dbReference type="Proteomes" id="UP000294963">
    <property type="component" value="Unassembled WGS sequence"/>
</dbReference>
<organism evidence="2 3">
    <name type="scientific">Acinetobacter calcoaceticus</name>
    <dbReference type="NCBI Taxonomy" id="471"/>
    <lineage>
        <taxon>Bacteria</taxon>
        <taxon>Pseudomonadati</taxon>
        <taxon>Pseudomonadota</taxon>
        <taxon>Gammaproteobacteria</taxon>
        <taxon>Moraxellales</taxon>
        <taxon>Moraxellaceae</taxon>
        <taxon>Acinetobacter</taxon>
        <taxon>Acinetobacter calcoaceticus/baumannii complex</taxon>
    </lineage>
</organism>
<dbReference type="EMBL" id="SLVJ01000004">
    <property type="protein sequence ID" value="TCM68649.1"/>
    <property type="molecule type" value="Genomic_DNA"/>
</dbReference>
<reference evidence="2 3" key="1">
    <citation type="submission" date="2019-03" db="EMBL/GenBank/DDBJ databases">
        <title>Genomic analyses of the natural microbiome of Caenorhabditis elegans.</title>
        <authorList>
            <person name="Samuel B."/>
        </authorList>
    </citation>
    <scope>NUCLEOTIDE SEQUENCE [LARGE SCALE GENOMIC DNA]</scope>
    <source>
        <strain evidence="2 3">JUb89</strain>
    </source>
</reference>
<sequence length="109" mass="12586">MSWGLIIAMSALVFFNRYLFLEPRVRIRLPHVMQRMLHYAAPCLLTAICVPVIFFDEQQQLRAMGQNAYLYAASGTAIFYLISKRILVSSIIGFVLFYLLLYLFAHASF</sequence>
<evidence type="ECO:0000256" key="1">
    <source>
        <dbReference type="SAM" id="Phobius"/>
    </source>
</evidence>
<dbReference type="OrthoDB" id="4257348at2"/>
<keyword evidence="3" id="KW-1185">Reference proteome</keyword>
<keyword evidence="1" id="KW-0472">Membrane</keyword>
<keyword evidence="1" id="KW-0812">Transmembrane</keyword>
<evidence type="ECO:0000313" key="3">
    <source>
        <dbReference type="Proteomes" id="UP000294963"/>
    </source>
</evidence>
<feature type="transmembrane region" description="Helical" evidence="1">
    <location>
        <begin position="37"/>
        <end position="55"/>
    </location>
</feature>
<gene>
    <name evidence="2" type="ORF">EC844_10425</name>
</gene>
<proteinExistence type="predicted"/>
<dbReference type="Pfam" id="PF05437">
    <property type="entry name" value="AzlD"/>
    <property type="match status" value="1"/>
</dbReference>
<accession>A0A4R1XXX1</accession>